<protein>
    <submittedName>
        <fullName evidence="2">Uncharacterized protein</fullName>
    </submittedName>
</protein>
<accession>A0A5E4BZP0</accession>
<keyword evidence="3" id="KW-1185">Reference proteome</keyword>
<organism evidence="2 3">
    <name type="scientific">Marmota monax</name>
    <name type="common">Woodchuck</name>
    <dbReference type="NCBI Taxonomy" id="9995"/>
    <lineage>
        <taxon>Eukaryota</taxon>
        <taxon>Metazoa</taxon>
        <taxon>Chordata</taxon>
        <taxon>Craniata</taxon>
        <taxon>Vertebrata</taxon>
        <taxon>Euteleostomi</taxon>
        <taxon>Mammalia</taxon>
        <taxon>Eutheria</taxon>
        <taxon>Euarchontoglires</taxon>
        <taxon>Glires</taxon>
        <taxon>Rodentia</taxon>
        <taxon>Sciuromorpha</taxon>
        <taxon>Sciuridae</taxon>
        <taxon>Xerinae</taxon>
        <taxon>Marmotini</taxon>
        <taxon>Marmota</taxon>
    </lineage>
</organism>
<name>A0A5E4BZP0_MARMO</name>
<sequence length="197" mass="20628">MDQGQRLKVQIPPLMQLRLWATSLMGSGSQPGGRKGEGWIQHLSLLSASLGLLSSPLVLAAVAGWPLPASAPPDCLCLGPAVPPPPLPHCAIRQGQGHFLSCSLVHRHCLQHRWPSQPPLPTLPPATASCLMLLKRRLPTAPRGSREWISSTGELPPAGPGGQSCASHYACCLPAAQVHGASTPKSCQGWPPTGDPG</sequence>
<dbReference type="AlphaFoldDB" id="A0A5E4BZP0"/>
<dbReference type="Proteomes" id="UP000662637">
    <property type="component" value="Unassembled WGS sequence"/>
</dbReference>
<evidence type="ECO:0000313" key="2">
    <source>
        <dbReference type="EMBL" id="VTJ74441.1"/>
    </source>
</evidence>
<proteinExistence type="predicted"/>
<dbReference type="EMBL" id="CABDUW010000743">
    <property type="protein sequence ID" value="VTJ74441.1"/>
    <property type="molecule type" value="Genomic_DNA"/>
</dbReference>
<evidence type="ECO:0000313" key="1">
    <source>
        <dbReference type="EMBL" id="KAF7461116.1"/>
    </source>
</evidence>
<dbReference type="EMBL" id="WJEC01008707">
    <property type="protein sequence ID" value="KAF7461116.1"/>
    <property type="molecule type" value="Genomic_DNA"/>
</dbReference>
<reference evidence="1" key="2">
    <citation type="submission" date="2020-08" db="EMBL/GenBank/DDBJ databases">
        <authorList>
            <person name="Shumante A."/>
            <person name="Zimin A.V."/>
            <person name="Puiu D."/>
            <person name="Salzberg S.L."/>
        </authorList>
    </citation>
    <scope>NUCLEOTIDE SEQUENCE</scope>
    <source>
        <strain evidence="1">WC2-LM</strain>
        <tissue evidence="1">Liver</tissue>
    </source>
</reference>
<evidence type="ECO:0000313" key="3">
    <source>
        <dbReference type="Proteomes" id="UP000335636"/>
    </source>
</evidence>
<gene>
    <name evidence="1" type="ORF">GHT09_015739</name>
    <name evidence="2" type="ORF">MONAX_5E026702</name>
</gene>
<dbReference type="Proteomes" id="UP000335636">
    <property type="component" value="Unassembled WGS sequence"/>
</dbReference>
<reference evidence="2 3" key="1">
    <citation type="submission" date="2019-04" db="EMBL/GenBank/DDBJ databases">
        <authorList>
            <person name="Alioto T."/>
            <person name="Alioto T."/>
        </authorList>
    </citation>
    <scope>NUCLEOTIDE SEQUENCE [LARGE SCALE GENOMIC DNA]</scope>
</reference>